<dbReference type="PATRIC" id="fig|999432.5.peg.368"/>
<gene>
    <name evidence="1" type="ORF">HMPREF9726_00357</name>
</gene>
<evidence type="ECO:0000313" key="1">
    <source>
        <dbReference type="EMBL" id="EMB36165.1"/>
    </source>
</evidence>
<sequence>MKIIIGIFLLVAVCVIGIYSFINGGLFADILYPKTSFGFYCLDAKPPSAVDQRLAFGDKYPQAFNLYFSPPGNILTLRVVKTAIQFDLFVKKPYTILKINEMRVLFNDGKTIKTLCKNKVYTFKDSYYETLNGWYFSREFADPLATIKLGNVFMDKKAGDEFNCVIEIQYSLDNEPVQIQKLNYRVVAVKGKFQDIYLP</sequence>
<name>A0A0E2E8J4_TREDN</name>
<dbReference type="Proteomes" id="UP000011705">
    <property type="component" value="Chromosome"/>
</dbReference>
<accession>A0A0E2E8J4</accession>
<proteinExistence type="predicted"/>
<reference evidence="1" key="1">
    <citation type="submission" date="2012-01" db="EMBL/GenBank/DDBJ databases">
        <title>The Genome Sequence of Treponema denticola H-22.</title>
        <authorList>
            <consortium name="The Broad Institute Genome Sequencing Platform"/>
            <person name="Earl A."/>
            <person name="Ward D."/>
            <person name="Feldgarden M."/>
            <person name="Gevers D."/>
            <person name="Blanton J.M."/>
            <person name="Fenno C.J."/>
            <person name="Baranova O.V."/>
            <person name="Mathney J."/>
            <person name="Dewhirst F.E."/>
            <person name="Izard J."/>
            <person name="Young S.K."/>
            <person name="Zeng Q."/>
            <person name="Gargeya S."/>
            <person name="Fitzgerald M."/>
            <person name="Haas B."/>
            <person name="Abouelleil A."/>
            <person name="Alvarado L."/>
            <person name="Arachchi H.M."/>
            <person name="Berlin A."/>
            <person name="Chapman S.B."/>
            <person name="Gearin G."/>
            <person name="Goldberg J."/>
            <person name="Griggs A."/>
            <person name="Gujja S."/>
            <person name="Hansen M."/>
            <person name="Heiman D."/>
            <person name="Howarth C."/>
            <person name="Larimer J."/>
            <person name="Lui A."/>
            <person name="MacDonald P.J.P."/>
            <person name="McCowen C."/>
            <person name="Montmayeur A."/>
            <person name="Murphy C."/>
            <person name="Neiman D."/>
            <person name="Pearson M."/>
            <person name="Priest M."/>
            <person name="Roberts A."/>
            <person name="Saif S."/>
            <person name="Shea T."/>
            <person name="Sisk P."/>
            <person name="Stolte C."/>
            <person name="Sykes S."/>
            <person name="Wortman J."/>
            <person name="Nusbaum C."/>
            <person name="Birren B."/>
        </authorList>
    </citation>
    <scope>NUCLEOTIDE SEQUENCE [LARGE SCALE GENOMIC DNA]</scope>
    <source>
        <strain evidence="1">H-22</strain>
    </source>
</reference>
<dbReference type="RefSeq" id="WP_002669101.1">
    <property type="nucleotide sequence ID" value="NZ_CM001795.1"/>
</dbReference>
<dbReference type="EMBL" id="AGDV01000001">
    <property type="protein sequence ID" value="EMB36165.1"/>
    <property type="molecule type" value="Genomic_DNA"/>
</dbReference>
<dbReference type="AlphaFoldDB" id="A0A0E2E8J4"/>
<organism evidence="1">
    <name type="scientific">Treponema denticola H-22</name>
    <dbReference type="NCBI Taxonomy" id="999432"/>
    <lineage>
        <taxon>Bacteria</taxon>
        <taxon>Pseudomonadati</taxon>
        <taxon>Spirochaetota</taxon>
        <taxon>Spirochaetia</taxon>
        <taxon>Spirochaetales</taxon>
        <taxon>Treponemataceae</taxon>
        <taxon>Treponema</taxon>
    </lineage>
</organism>
<protein>
    <submittedName>
        <fullName evidence="1">Uncharacterized protein</fullName>
    </submittedName>
</protein>
<comment type="caution">
    <text evidence="1">The sequence shown here is derived from an EMBL/GenBank/DDBJ whole genome shotgun (WGS) entry which is preliminary data.</text>
</comment>
<dbReference type="HOGENOM" id="CLU_1411653_0_0_12"/>